<protein>
    <submittedName>
        <fullName evidence="1">SWIM zinc finger domain-containing protein</fullName>
    </submittedName>
</protein>
<reference evidence="2" key="1">
    <citation type="journal article" date="2019" name="Int. J. Syst. Evol. Microbiol.">
        <title>The Global Catalogue of Microorganisms (GCM) 10K type strain sequencing project: providing services to taxonomists for standard genome sequencing and annotation.</title>
        <authorList>
            <consortium name="The Broad Institute Genomics Platform"/>
            <consortium name="The Broad Institute Genome Sequencing Center for Infectious Disease"/>
            <person name="Wu L."/>
            <person name="Ma J."/>
        </authorList>
    </citation>
    <scope>NUCLEOTIDE SEQUENCE [LARGE SCALE GENOMIC DNA]</scope>
    <source>
        <strain evidence="2">CCUG 42001</strain>
    </source>
</reference>
<comment type="caution">
    <text evidence="1">The sequence shown here is derived from an EMBL/GenBank/DDBJ whole genome shotgun (WGS) entry which is preliminary data.</text>
</comment>
<organism evidence="1 2">
    <name type="scientific">Sporolactobacillus kofuensis</name>
    <dbReference type="NCBI Taxonomy" id="269672"/>
    <lineage>
        <taxon>Bacteria</taxon>
        <taxon>Bacillati</taxon>
        <taxon>Bacillota</taxon>
        <taxon>Bacilli</taxon>
        <taxon>Bacillales</taxon>
        <taxon>Sporolactobacillaceae</taxon>
        <taxon>Sporolactobacillus</taxon>
    </lineage>
</organism>
<dbReference type="RefSeq" id="WP_253054664.1">
    <property type="nucleotide sequence ID" value="NZ_JAMXWN010000008.1"/>
</dbReference>
<sequence>MVLRLTFRSTTLAKWLSQFATYMTGNTFKRGISLFDKHRVWDYHASDKGLHASVEDIHHTFYQVHIQWQKEDYELTGNAQRLPIPDKIEVKCECTSAHPYCAHAVAAIIYWIKRLDDTKSEHTPILSVADQGDSPAYQRLLENYKNLEQSVTPSFQRFDKQKLINRPDFQEIAEQIVKSVSANQHD</sequence>
<dbReference type="EMBL" id="JBHSTQ010000008">
    <property type="protein sequence ID" value="MFC6386804.1"/>
    <property type="molecule type" value="Genomic_DNA"/>
</dbReference>
<proteinExistence type="predicted"/>
<evidence type="ECO:0000313" key="2">
    <source>
        <dbReference type="Proteomes" id="UP001596267"/>
    </source>
</evidence>
<gene>
    <name evidence="1" type="ORF">ACFP7A_09320</name>
</gene>
<name>A0ABW1WGS3_9BACL</name>
<evidence type="ECO:0000313" key="1">
    <source>
        <dbReference type="EMBL" id="MFC6386804.1"/>
    </source>
</evidence>
<accession>A0ABW1WGS3</accession>
<keyword evidence="2" id="KW-1185">Reference proteome</keyword>
<dbReference type="Proteomes" id="UP001596267">
    <property type="component" value="Unassembled WGS sequence"/>
</dbReference>